<feature type="domain" description="AMP-binding enzyme C-terminal" evidence="3">
    <location>
        <begin position="406"/>
        <end position="481"/>
    </location>
</feature>
<evidence type="ECO:0000256" key="1">
    <source>
        <dbReference type="SAM" id="MobiDB-lite"/>
    </source>
</evidence>
<sequence length="495" mass="52510">MTGGAVPADERFRRLARDRPDEPALIVDGGPGAPDVVVSRAELDTASADLAARLAVPAAAAPRPPVVVIDAANDARTVIVFAACMRARLPFLPVDPLMPEPESARLLEELSAHRSAVRPADAASARAPGGGRPVPGATGGHLLATGGSSGAPRLIEHPRPLDHDPARVPNAMLRAVGWRSGQRQLIAGPLHHAAPFMCCWEGLLNGDTLVVLPRFDPRRMLRAIDEHAVQWAQLTPVHLQWGLLAARRSSFSLRSLNAVMHTAAPCPAEVKRAWIDLLGPTRLYEVYGATEAIGTTVLRGDEWLERPGSVGRGFCTQIRILDAGGRLVPAGVEGEVFMRRTAGRDSVGRELGAPSGGAPSSGLRWTVDGFAGVGDVGRLDADGYLYLAARRHDMVIVGGGNVYPAEVEGALAEHPDILDVAVAGRADEQLGGRLVALVVKRPGSTLTEAAVTEHARGLLAPHKVPWTVRFVAELPRTEAGKLHRRRLAEEEVTGV</sequence>
<dbReference type="GO" id="GO:0016878">
    <property type="term" value="F:acid-thiol ligase activity"/>
    <property type="evidence" value="ECO:0007669"/>
    <property type="project" value="UniProtKB-ARBA"/>
</dbReference>
<dbReference type="PANTHER" id="PTHR43767">
    <property type="entry name" value="LONG-CHAIN-FATTY-ACID--COA LIGASE"/>
    <property type="match status" value="1"/>
</dbReference>
<feature type="region of interest" description="Disordered" evidence="1">
    <location>
        <begin position="118"/>
        <end position="153"/>
    </location>
</feature>
<dbReference type="InterPro" id="IPR042099">
    <property type="entry name" value="ANL_N_sf"/>
</dbReference>
<dbReference type="Proteomes" id="UP000198318">
    <property type="component" value="Unassembled WGS sequence"/>
</dbReference>
<dbReference type="Gene3D" id="3.30.300.30">
    <property type="match status" value="1"/>
</dbReference>
<dbReference type="InterPro" id="IPR000873">
    <property type="entry name" value="AMP-dep_synth/lig_dom"/>
</dbReference>
<protein>
    <submittedName>
        <fullName evidence="4">Bile acid-coenzyme A ligase</fullName>
    </submittedName>
</protein>
<name>A0A239NUR1_9ACTN</name>
<evidence type="ECO:0000313" key="5">
    <source>
        <dbReference type="Proteomes" id="UP000198318"/>
    </source>
</evidence>
<accession>A0A239NUR1</accession>
<dbReference type="AlphaFoldDB" id="A0A239NUR1"/>
<evidence type="ECO:0000259" key="2">
    <source>
        <dbReference type="Pfam" id="PF00501"/>
    </source>
</evidence>
<keyword evidence="4" id="KW-0436">Ligase</keyword>
<dbReference type="InterPro" id="IPR025110">
    <property type="entry name" value="AMP-bd_C"/>
</dbReference>
<evidence type="ECO:0000259" key="3">
    <source>
        <dbReference type="Pfam" id="PF13193"/>
    </source>
</evidence>
<dbReference type="Pfam" id="PF13193">
    <property type="entry name" value="AMP-binding_C"/>
    <property type="match status" value="1"/>
</dbReference>
<gene>
    <name evidence="4" type="ORF">SAMN05443665_105033</name>
</gene>
<feature type="compositionally biased region" description="Gly residues" evidence="1">
    <location>
        <begin position="128"/>
        <end position="139"/>
    </location>
</feature>
<evidence type="ECO:0000313" key="4">
    <source>
        <dbReference type="EMBL" id="SNT58661.1"/>
    </source>
</evidence>
<dbReference type="InterPro" id="IPR045851">
    <property type="entry name" value="AMP-bd_C_sf"/>
</dbReference>
<feature type="compositionally biased region" description="Low complexity" evidence="1">
    <location>
        <begin position="118"/>
        <end position="127"/>
    </location>
</feature>
<organism evidence="4 5">
    <name type="scientific">Actinomadura meyerae</name>
    <dbReference type="NCBI Taxonomy" id="240840"/>
    <lineage>
        <taxon>Bacteria</taxon>
        <taxon>Bacillati</taxon>
        <taxon>Actinomycetota</taxon>
        <taxon>Actinomycetes</taxon>
        <taxon>Streptosporangiales</taxon>
        <taxon>Thermomonosporaceae</taxon>
        <taxon>Actinomadura</taxon>
    </lineage>
</organism>
<dbReference type="InterPro" id="IPR050237">
    <property type="entry name" value="ATP-dep_AMP-bd_enzyme"/>
</dbReference>
<reference evidence="4 5" key="1">
    <citation type="submission" date="2017-06" db="EMBL/GenBank/DDBJ databases">
        <authorList>
            <person name="Kim H.J."/>
            <person name="Triplett B.A."/>
        </authorList>
    </citation>
    <scope>NUCLEOTIDE SEQUENCE [LARGE SCALE GENOMIC DNA]</scope>
    <source>
        <strain evidence="4 5">DSM 44715</strain>
    </source>
</reference>
<dbReference type="RefSeq" id="WP_089330371.1">
    <property type="nucleotide sequence ID" value="NZ_FZOR01000050.1"/>
</dbReference>
<dbReference type="EMBL" id="FZOR01000050">
    <property type="protein sequence ID" value="SNT58661.1"/>
    <property type="molecule type" value="Genomic_DNA"/>
</dbReference>
<proteinExistence type="predicted"/>
<dbReference type="Pfam" id="PF00501">
    <property type="entry name" value="AMP-binding"/>
    <property type="match status" value="1"/>
</dbReference>
<dbReference type="SUPFAM" id="SSF56801">
    <property type="entry name" value="Acetyl-CoA synthetase-like"/>
    <property type="match status" value="1"/>
</dbReference>
<dbReference type="PANTHER" id="PTHR43767:SF1">
    <property type="entry name" value="NONRIBOSOMAL PEPTIDE SYNTHASE PES1 (EUROFUNG)-RELATED"/>
    <property type="match status" value="1"/>
</dbReference>
<feature type="domain" description="AMP-dependent synthetase/ligase" evidence="2">
    <location>
        <begin position="179"/>
        <end position="340"/>
    </location>
</feature>
<keyword evidence="5" id="KW-1185">Reference proteome</keyword>
<dbReference type="Gene3D" id="3.40.50.12780">
    <property type="entry name" value="N-terminal domain of ligase-like"/>
    <property type="match status" value="1"/>
</dbReference>